<organism evidence="7 8">
    <name type="scientific">Thalassospira permensis NBRC 106175</name>
    <dbReference type="NCBI Taxonomy" id="1353532"/>
    <lineage>
        <taxon>Bacteria</taxon>
        <taxon>Pseudomonadati</taxon>
        <taxon>Pseudomonadota</taxon>
        <taxon>Alphaproteobacteria</taxon>
        <taxon>Rhodospirillales</taxon>
        <taxon>Thalassospiraceae</taxon>
        <taxon>Thalassospira</taxon>
    </lineage>
</organism>
<feature type="transmembrane region" description="Helical" evidence="6">
    <location>
        <begin position="151"/>
        <end position="174"/>
    </location>
</feature>
<dbReference type="CDD" id="cd15904">
    <property type="entry name" value="TSPO_MBR"/>
    <property type="match status" value="1"/>
</dbReference>
<sequence length="176" mass="19866">MANRDKTMTDHTGTIFKPNHRTRVFALIAFMVLCLIISAAGGAVTATSVHDWYPTLEKPFFNPPNWLFGPAWSLIYFLIAFSGWRVWLKRGIYGAKAPFAIYAAQLTLNLLWSFLFFGAQSPFLGLVDIIPLLILIIVNCAMFWRIDRLAGMLLVPYALWVGFATLLNGSIYFLNP</sequence>
<dbReference type="PANTHER" id="PTHR10057">
    <property type="entry name" value="PERIPHERAL-TYPE BENZODIAZEPINE RECEPTOR"/>
    <property type="match status" value="1"/>
</dbReference>
<evidence type="ECO:0000256" key="2">
    <source>
        <dbReference type="ARBA" id="ARBA00007524"/>
    </source>
</evidence>
<accession>A0ABR4TJS6</accession>
<dbReference type="InterPro" id="IPR004307">
    <property type="entry name" value="TspO_MBR"/>
</dbReference>
<dbReference type="Gene3D" id="1.20.1260.100">
    <property type="entry name" value="TspO/MBR protein"/>
    <property type="match status" value="1"/>
</dbReference>
<proteinExistence type="inferred from homology"/>
<evidence type="ECO:0000256" key="3">
    <source>
        <dbReference type="ARBA" id="ARBA00022692"/>
    </source>
</evidence>
<evidence type="ECO:0000256" key="1">
    <source>
        <dbReference type="ARBA" id="ARBA00004141"/>
    </source>
</evidence>
<keyword evidence="5 6" id="KW-0472">Membrane</keyword>
<dbReference type="Proteomes" id="UP000027463">
    <property type="component" value="Unassembled WGS sequence"/>
</dbReference>
<dbReference type="EMBL" id="AUNC01000045">
    <property type="protein sequence ID" value="KEO52568.1"/>
    <property type="molecule type" value="Genomic_DNA"/>
</dbReference>
<comment type="subcellular location">
    <subcellularLocation>
        <location evidence="1">Membrane</location>
        <topology evidence="1">Multi-pass membrane protein</topology>
    </subcellularLocation>
</comment>
<evidence type="ECO:0000256" key="6">
    <source>
        <dbReference type="SAM" id="Phobius"/>
    </source>
</evidence>
<evidence type="ECO:0000313" key="8">
    <source>
        <dbReference type="Proteomes" id="UP000027463"/>
    </source>
</evidence>
<keyword evidence="3 6" id="KW-0812">Transmembrane</keyword>
<evidence type="ECO:0000313" key="7">
    <source>
        <dbReference type="EMBL" id="KEO52568.1"/>
    </source>
</evidence>
<dbReference type="InterPro" id="IPR038330">
    <property type="entry name" value="TspO/MBR-related_sf"/>
</dbReference>
<feature type="transmembrane region" description="Helical" evidence="6">
    <location>
        <begin position="99"/>
        <end position="117"/>
    </location>
</feature>
<gene>
    <name evidence="7" type="ORF">SMB34_07975</name>
</gene>
<evidence type="ECO:0008006" key="9">
    <source>
        <dbReference type="Google" id="ProtNLM"/>
    </source>
</evidence>
<dbReference type="PIRSF" id="PIRSF005859">
    <property type="entry name" value="PBR"/>
    <property type="match status" value="1"/>
</dbReference>
<keyword evidence="4 6" id="KW-1133">Transmembrane helix</keyword>
<evidence type="ECO:0000256" key="4">
    <source>
        <dbReference type="ARBA" id="ARBA00022989"/>
    </source>
</evidence>
<keyword evidence="8" id="KW-1185">Reference proteome</keyword>
<reference evidence="7 8" key="1">
    <citation type="submission" date="2013-07" db="EMBL/GenBank/DDBJ databases">
        <title>Thalassospira permensis NBRC 106175 Genome Sequencing.</title>
        <authorList>
            <person name="Lai Q."/>
            <person name="Shao Z."/>
        </authorList>
    </citation>
    <scope>NUCLEOTIDE SEQUENCE [LARGE SCALE GENOMIC DNA]</scope>
    <source>
        <strain evidence="7 8">NBRC 106175</strain>
    </source>
</reference>
<name>A0ABR4TJS6_9PROT</name>
<dbReference type="Pfam" id="PF03073">
    <property type="entry name" value="TspO_MBR"/>
    <property type="match status" value="1"/>
</dbReference>
<feature type="transmembrane region" description="Helical" evidence="6">
    <location>
        <begin position="24"/>
        <end position="46"/>
    </location>
</feature>
<dbReference type="PANTHER" id="PTHR10057:SF0">
    <property type="entry name" value="TRANSLOCATOR PROTEIN"/>
    <property type="match status" value="1"/>
</dbReference>
<comment type="caution">
    <text evidence="7">The sequence shown here is derived from an EMBL/GenBank/DDBJ whole genome shotgun (WGS) entry which is preliminary data.</text>
</comment>
<feature type="transmembrane region" description="Helical" evidence="6">
    <location>
        <begin position="66"/>
        <end position="87"/>
    </location>
</feature>
<evidence type="ECO:0000256" key="5">
    <source>
        <dbReference type="ARBA" id="ARBA00023136"/>
    </source>
</evidence>
<feature type="transmembrane region" description="Helical" evidence="6">
    <location>
        <begin position="123"/>
        <end position="144"/>
    </location>
</feature>
<comment type="similarity">
    <text evidence="2">Belongs to the TspO/BZRP family.</text>
</comment>
<protein>
    <recommendedName>
        <fullName evidence="9">TspO</fullName>
    </recommendedName>
</protein>